<dbReference type="AlphaFoldDB" id="A0A392SAK2"/>
<dbReference type="Proteomes" id="UP000265520">
    <property type="component" value="Unassembled WGS sequence"/>
</dbReference>
<name>A0A392SAK2_9FABA</name>
<keyword evidence="2" id="KW-1185">Reference proteome</keyword>
<accession>A0A392SAK2</accession>
<reference evidence="1 2" key="1">
    <citation type="journal article" date="2018" name="Front. Plant Sci.">
        <title>Red Clover (Trifolium pratense) and Zigzag Clover (T. medium) - A Picture of Genomic Similarities and Differences.</title>
        <authorList>
            <person name="Dluhosova J."/>
            <person name="Istvanek J."/>
            <person name="Nedelnik J."/>
            <person name="Repkova J."/>
        </authorList>
    </citation>
    <scope>NUCLEOTIDE SEQUENCE [LARGE SCALE GENOMIC DNA]</scope>
    <source>
        <strain evidence="2">cv. 10/8</strain>
        <tissue evidence="1">Leaf</tissue>
    </source>
</reference>
<proteinExistence type="predicted"/>
<evidence type="ECO:0000313" key="2">
    <source>
        <dbReference type="Proteomes" id="UP000265520"/>
    </source>
</evidence>
<dbReference type="EMBL" id="LXQA010336550">
    <property type="protein sequence ID" value="MCI44886.1"/>
    <property type="molecule type" value="Genomic_DNA"/>
</dbReference>
<organism evidence="1 2">
    <name type="scientific">Trifolium medium</name>
    <dbReference type="NCBI Taxonomy" id="97028"/>
    <lineage>
        <taxon>Eukaryota</taxon>
        <taxon>Viridiplantae</taxon>
        <taxon>Streptophyta</taxon>
        <taxon>Embryophyta</taxon>
        <taxon>Tracheophyta</taxon>
        <taxon>Spermatophyta</taxon>
        <taxon>Magnoliopsida</taxon>
        <taxon>eudicotyledons</taxon>
        <taxon>Gunneridae</taxon>
        <taxon>Pentapetalae</taxon>
        <taxon>rosids</taxon>
        <taxon>fabids</taxon>
        <taxon>Fabales</taxon>
        <taxon>Fabaceae</taxon>
        <taxon>Papilionoideae</taxon>
        <taxon>50 kb inversion clade</taxon>
        <taxon>NPAAA clade</taxon>
        <taxon>Hologalegina</taxon>
        <taxon>IRL clade</taxon>
        <taxon>Trifolieae</taxon>
        <taxon>Trifolium</taxon>
    </lineage>
</organism>
<sequence length="86" mass="9486">MFIPMTTQIHEGKQFGLGKLLLTALYDSIGNACDDLKKAKDGSPFLVAGPIWLLQLWLSATFEKELELSTGEDYLPEIAERSIEGA</sequence>
<evidence type="ECO:0008006" key="3">
    <source>
        <dbReference type="Google" id="ProtNLM"/>
    </source>
</evidence>
<comment type="caution">
    <text evidence="1">The sequence shown here is derived from an EMBL/GenBank/DDBJ whole genome shotgun (WGS) entry which is preliminary data.</text>
</comment>
<protein>
    <recommendedName>
        <fullName evidence="3">Aminotransferase-like plant mobile domain-containing protein</fullName>
    </recommendedName>
</protein>
<feature type="non-terminal residue" evidence="1">
    <location>
        <position position="86"/>
    </location>
</feature>
<evidence type="ECO:0000313" key="1">
    <source>
        <dbReference type="EMBL" id="MCI44886.1"/>
    </source>
</evidence>